<proteinExistence type="predicted"/>
<name>A0A0M6WFK3_9FIRM</name>
<dbReference type="EMBL" id="CVRR01000006">
    <property type="protein sequence ID" value="CRL34390.1"/>
    <property type="molecule type" value="Genomic_DNA"/>
</dbReference>
<evidence type="ECO:0000313" key="3">
    <source>
        <dbReference type="EMBL" id="CUM74057.1"/>
    </source>
</evidence>
<protein>
    <submittedName>
        <fullName evidence="2">Uncharacterized protein</fullName>
    </submittedName>
</protein>
<feature type="region of interest" description="Disordered" evidence="1">
    <location>
        <begin position="111"/>
        <end position="130"/>
    </location>
</feature>
<reference evidence="2" key="1">
    <citation type="submission" date="2015-05" db="EMBL/GenBank/DDBJ databases">
        <authorList>
            <person name="Wang D.B."/>
            <person name="Wang M."/>
        </authorList>
    </citation>
    <scope>NUCLEOTIDE SEQUENCE [LARGE SCALE GENOMIC DNA]</scope>
    <source>
        <strain evidence="2">M72</strain>
    </source>
</reference>
<accession>A0A0M6WFK3</accession>
<evidence type="ECO:0000256" key="1">
    <source>
        <dbReference type="SAM" id="MobiDB-lite"/>
    </source>
</evidence>
<sequence>MNIHPFPNAVNYFLRYYFIPLKKYTTLLIFYSALPQLRLQNFNRARNCTKFVTYPIRSIVYFYLYVYEKPSDFITRHPHRHHRPHPHRAKPLLKFSSQGLHTSHAPAYGRYRGVPMPPQENQSPPRWHRL</sequence>
<reference evidence="4" key="2">
    <citation type="submission" date="2015-05" db="EMBL/GenBank/DDBJ databases">
        <authorList>
            <consortium name="Pathogen Informatics"/>
        </authorList>
    </citation>
    <scope>NUCLEOTIDE SEQUENCE [LARGE SCALE GENOMIC DNA]</scope>
    <source>
        <strain evidence="3 5">2789STDY5608863</strain>
        <strain evidence="4">M72</strain>
    </source>
</reference>
<evidence type="ECO:0000313" key="5">
    <source>
        <dbReference type="Proteomes" id="UP000095495"/>
    </source>
</evidence>
<evidence type="ECO:0000313" key="2">
    <source>
        <dbReference type="EMBL" id="CRL34390.1"/>
    </source>
</evidence>
<dbReference type="AlphaFoldDB" id="A0A0M6WFK3"/>
<dbReference type="EMBL" id="CYXV01000001">
    <property type="protein sequence ID" value="CUM74057.1"/>
    <property type="molecule type" value="Genomic_DNA"/>
</dbReference>
<evidence type="ECO:0000313" key="4">
    <source>
        <dbReference type="Proteomes" id="UP000049979"/>
    </source>
</evidence>
<dbReference type="Proteomes" id="UP000095495">
    <property type="component" value="Unassembled WGS sequence"/>
</dbReference>
<keyword evidence="4" id="KW-1185">Reference proteome</keyword>
<organism evidence="2 4">
    <name type="scientific">Roseburia faecis</name>
    <dbReference type="NCBI Taxonomy" id="301302"/>
    <lineage>
        <taxon>Bacteria</taxon>
        <taxon>Bacillati</taxon>
        <taxon>Bacillota</taxon>
        <taxon>Clostridia</taxon>
        <taxon>Lachnospirales</taxon>
        <taxon>Lachnospiraceae</taxon>
        <taxon>Roseburia</taxon>
    </lineage>
</organism>
<gene>
    <name evidence="3" type="ORF">ERS852420_00386</name>
    <name evidence="2" type="ORF">M72_21071</name>
</gene>
<dbReference type="Proteomes" id="UP000049979">
    <property type="component" value="Unassembled WGS sequence"/>
</dbReference>